<dbReference type="PANTHER" id="PTHR14189:SF0">
    <property type="entry name" value="PROTEIN PHOSPHATASE METHYLESTERASE 1"/>
    <property type="match status" value="1"/>
</dbReference>
<organism evidence="3 4">
    <name type="scientific">Sphagnum troendelagicum</name>
    <dbReference type="NCBI Taxonomy" id="128251"/>
    <lineage>
        <taxon>Eukaryota</taxon>
        <taxon>Viridiplantae</taxon>
        <taxon>Streptophyta</taxon>
        <taxon>Embryophyta</taxon>
        <taxon>Bryophyta</taxon>
        <taxon>Sphagnophytina</taxon>
        <taxon>Sphagnopsida</taxon>
        <taxon>Sphagnales</taxon>
        <taxon>Sphagnaceae</taxon>
        <taxon>Sphagnum</taxon>
    </lineage>
</organism>
<evidence type="ECO:0000256" key="2">
    <source>
        <dbReference type="ARBA" id="ARBA00022801"/>
    </source>
</evidence>
<proteinExistence type="predicted"/>
<evidence type="ECO:0008006" key="5">
    <source>
        <dbReference type="Google" id="ProtNLM"/>
    </source>
</evidence>
<dbReference type="SUPFAM" id="SSF53474">
    <property type="entry name" value="alpha/beta-Hydrolases"/>
    <property type="match status" value="1"/>
</dbReference>
<dbReference type="Gene3D" id="3.40.50.1820">
    <property type="entry name" value="alpha/beta hydrolase"/>
    <property type="match status" value="1"/>
</dbReference>
<evidence type="ECO:0000256" key="1">
    <source>
        <dbReference type="ARBA" id="ARBA00022487"/>
    </source>
</evidence>
<dbReference type="InterPro" id="IPR029058">
    <property type="entry name" value="AB_hydrolase_fold"/>
</dbReference>
<sequence length="249" mass="28536">MNVSKLIRVHLEDVLNVIKEMYGHETPAMILVGHRFSLFHRSIHNFLQWVSSVYEMKAQHFCLVQGHVNPLFPLSDLISCLSKTLECWNWGSAMASLVHMQYILSDQQLHFPSVEKAIEWSVRGGGALRNVDSAHISVPSTLKYQEDRHCYVWRTHLEHSEAYWRGWYEGLSDVFLSCPVPKLLLLAGTDRLDRNLTIGQMQGKFQMIVVRNTGYAIQEDVPDEFANVMLNFISWNCIGAHGVEIPALQ</sequence>
<evidence type="ECO:0000313" key="3">
    <source>
        <dbReference type="EMBL" id="CAK9216196.1"/>
    </source>
</evidence>
<dbReference type="PANTHER" id="PTHR14189">
    <property type="entry name" value="PROTEIN PHOSPHATASE METHYLESTERASE-1 RELATED"/>
    <property type="match status" value="1"/>
</dbReference>
<keyword evidence="2" id="KW-0378">Hydrolase</keyword>
<evidence type="ECO:0000313" key="4">
    <source>
        <dbReference type="Proteomes" id="UP001497512"/>
    </source>
</evidence>
<dbReference type="InterPro" id="IPR016812">
    <property type="entry name" value="PPase_methylesterase_euk"/>
</dbReference>
<reference evidence="3" key="1">
    <citation type="submission" date="2024-02" db="EMBL/GenBank/DDBJ databases">
        <authorList>
            <consortium name="ELIXIR-Norway"/>
            <consortium name="Elixir Norway"/>
        </authorList>
    </citation>
    <scope>NUCLEOTIDE SEQUENCE</scope>
</reference>
<dbReference type="Proteomes" id="UP001497512">
    <property type="component" value="Chromosome 2"/>
</dbReference>
<protein>
    <recommendedName>
        <fullName evidence="5">Protein phosphatase methylesterase-1</fullName>
    </recommendedName>
</protein>
<keyword evidence="1" id="KW-0719">Serine esterase</keyword>
<accession>A0ABP0UA35</accession>
<name>A0ABP0UA35_9BRYO</name>
<keyword evidence="4" id="KW-1185">Reference proteome</keyword>
<gene>
    <name evidence="3" type="ORF">CSSPTR1EN2_LOCUS13345</name>
</gene>
<dbReference type="EMBL" id="OZ019894">
    <property type="protein sequence ID" value="CAK9216196.1"/>
    <property type="molecule type" value="Genomic_DNA"/>
</dbReference>